<dbReference type="Gene3D" id="2.30.40.10">
    <property type="entry name" value="Urease, subunit C, domain 1"/>
    <property type="match status" value="2"/>
</dbReference>
<dbReference type="Pfam" id="PF01979">
    <property type="entry name" value="Amidohydro_1"/>
    <property type="match status" value="1"/>
</dbReference>
<dbReference type="STRING" id="1314674.A0A0D7B8R2"/>
<dbReference type="SUPFAM" id="SSF51338">
    <property type="entry name" value="Composite domain of metallo-dependent hydrolases"/>
    <property type="match status" value="1"/>
</dbReference>
<proteinExistence type="predicted"/>
<dbReference type="Gene3D" id="2.120.10.30">
    <property type="entry name" value="TolB, C-terminal domain"/>
    <property type="match status" value="2"/>
</dbReference>
<name>A0A0D7B8R2_9AGAR</name>
<dbReference type="InterPro" id="IPR011659">
    <property type="entry name" value="WD40"/>
</dbReference>
<dbReference type="GO" id="GO:0016810">
    <property type="term" value="F:hydrolase activity, acting on carbon-nitrogen (but not peptide) bonds"/>
    <property type="evidence" value="ECO:0007669"/>
    <property type="project" value="InterPro"/>
</dbReference>
<dbReference type="EMBL" id="KN880548">
    <property type="protein sequence ID" value="KIY66625.1"/>
    <property type="molecule type" value="Genomic_DNA"/>
</dbReference>
<keyword evidence="2" id="KW-0378">Hydrolase</keyword>
<gene>
    <name evidence="2" type="ORF">CYLTODRAFT_491291</name>
</gene>
<dbReference type="OrthoDB" id="194468at2759"/>
<dbReference type="PANTHER" id="PTHR43135">
    <property type="entry name" value="ALPHA-D-RIBOSE 1-METHYLPHOSPHONATE 5-TRIPHOSPHATE DIPHOSPHATASE"/>
    <property type="match status" value="1"/>
</dbReference>
<dbReference type="InterPro" id="IPR006680">
    <property type="entry name" value="Amidohydro-rel"/>
</dbReference>
<evidence type="ECO:0000259" key="1">
    <source>
        <dbReference type="Pfam" id="PF01979"/>
    </source>
</evidence>
<dbReference type="AlphaFoldDB" id="A0A0D7B8R2"/>
<evidence type="ECO:0000313" key="3">
    <source>
        <dbReference type="Proteomes" id="UP000054007"/>
    </source>
</evidence>
<sequence length="1184" mass="130774">MSSEKVAWNPPSIRPPRPLFLALLVAASTISLLSINLPRGEIDASLAAAEPEWEDNTWPYRNQTPWDIEKDFEYPRKLEFDVEEGTWLRLDVHPHTGEVVFDMLGDLYCLPKSTPDSLEPLIAQPLLIGIPFDADPSFSPDGTKLAFRSDAGLGVQNIWVLPWRGCGRADRKEARRITNETWRWLSAPSWHPTGSRIIASKWYQGRVTLAASEGWEYDASTLSAGQKLLGRTLPVGKTVENYGDMQIGPEQFIWRTEETLIYSKNVADDFFIGEDHDVHRGVYAIFSRNMTSGKETRIVDAFPGGASCPQLSRDKRTLAFVRRVRDNEVLALLDLETGTLRHIWDGLTYDLSLQWAPMGTYPSFAFTAYDDAIIIWAAGKIWNVPLTTNKDGERLRGAEPTPIRFRAHVEMQLAETIKGGIDLVGLETADTQAVNAFRDLDINASGDLAVVQAAAVTVVHDLKKGNTTPVPVLHPASPYYSPAFVDGSNELIVHIRWSDSDFSKLELADLSSGTAYAFESLPLGRYLKPAISPGRTHVRKLAYIKTGGDSLTGNVVATAQPGLYVANIVLPGNSSAPVTVTDIQFVHDINPGLADNLRLRWLDDNRLMVLHELKAHIVDLADNNAQHLVVSGELSTEIAIAAVDEPEWVAFVEYQHLFITPMNAVNGQLWAKPGKATSGIVRLSEFGAHHATWTRNGKKLFWLSGRTLYSLEVARLKECAIDIRQDRVNFGVGCVKGLVEETDIEVEHSTDIARLKKEAKGSSLVIRNATILTMQTGIIDQDVLERATLVVKDGLIQAVGLDMDIKVPANSEVIDAEGVFVVPGFIDMHAHWASQSLSPFPAKSWPMQVFLAYGVTTMHNPSAPTVATFAERSKLESGQFIGPRIFTAGSPVFAGTWRGLHEEIVDMDEARAALMRIKKEGGHATLSYKNYQLPSRASRQRLLRTAKELGMICVPEGGGYFDWDLTYIIDGMTTVEHSMPPAIYYDDVLTLFAQSGTGLTPTHLVSYGGPFGEEHIWANHDVPNDPKLRRFSMHSDLEGLHETWSRPDSSYVMFNTSKTVAKLVERGLKAHIGAHGEAPLGHNYHAEMAFAKLGGISNYEVLKMATSAPAQTLGLWTSIGSLAPGKLADFLVYPAGVDLLEGAIERTRDLKYVARGGRMWDADTMAQLWPLKKPPQEMPPINVT</sequence>
<dbReference type="InterPro" id="IPR011059">
    <property type="entry name" value="Metal-dep_hydrolase_composite"/>
</dbReference>
<dbReference type="InterPro" id="IPR032466">
    <property type="entry name" value="Metal_Hydrolase"/>
</dbReference>
<dbReference type="SUPFAM" id="SSF51556">
    <property type="entry name" value="Metallo-dependent hydrolases"/>
    <property type="match status" value="1"/>
</dbReference>
<dbReference type="Proteomes" id="UP000054007">
    <property type="component" value="Unassembled WGS sequence"/>
</dbReference>
<dbReference type="Pfam" id="PF07676">
    <property type="entry name" value="PD40"/>
    <property type="match status" value="1"/>
</dbReference>
<evidence type="ECO:0000313" key="2">
    <source>
        <dbReference type="EMBL" id="KIY66625.1"/>
    </source>
</evidence>
<reference evidence="2 3" key="1">
    <citation type="journal article" date="2015" name="Fungal Genet. Biol.">
        <title>Evolution of novel wood decay mechanisms in Agaricales revealed by the genome sequences of Fistulina hepatica and Cylindrobasidium torrendii.</title>
        <authorList>
            <person name="Floudas D."/>
            <person name="Held B.W."/>
            <person name="Riley R."/>
            <person name="Nagy L.G."/>
            <person name="Koehler G."/>
            <person name="Ransdell A.S."/>
            <person name="Younus H."/>
            <person name="Chow J."/>
            <person name="Chiniquy J."/>
            <person name="Lipzen A."/>
            <person name="Tritt A."/>
            <person name="Sun H."/>
            <person name="Haridas S."/>
            <person name="LaButti K."/>
            <person name="Ohm R.A."/>
            <person name="Kues U."/>
            <person name="Blanchette R.A."/>
            <person name="Grigoriev I.V."/>
            <person name="Minto R.E."/>
            <person name="Hibbett D.S."/>
        </authorList>
    </citation>
    <scope>NUCLEOTIDE SEQUENCE [LARGE SCALE GENOMIC DNA]</scope>
    <source>
        <strain evidence="2 3">FP15055 ss-10</strain>
    </source>
</reference>
<protein>
    <submittedName>
        <fullName evidence="2">Composite domain of metallo-dependent hydrolase</fullName>
    </submittedName>
</protein>
<dbReference type="InterPro" id="IPR051781">
    <property type="entry name" value="Metallo-dep_Hydrolase"/>
</dbReference>
<dbReference type="InterPro" id="IPR011042">
    <property type="entry name" value="6-blade_b-propeller_TolB-like"/>
</dbReference>
<dbReference type="SUPFAM" id="SSF82171">
    <property type="entry name" value="DPP6 N-terminal domain-like"/>
    <property type="match status" value="2"/>
</dbReference>
<dbReference type="PANTHER" id="PTHR43135:SF3">
    <property type="entry name" value="ALPHA-D-RIBOSE 1-METHYLPHOSPHONATE 5-TRIPHOSPHATE DIPHOSPHATASE"/>
    <property type="match status" value="1"/>
</dbReference>
<feature type="domain" description="Amidohydrolase-related" evidence="1">
    <location>
        <begin position="1060"/>
        <end position="1133"/>
    </location>
</feature>
<dbReference type="Gene3D" id="3.30.110.90">
    <property type="entry name" value="Amidohydrolase"/>
    <property type="match status" value="1"/>
</dbReference>
<organism evidence="2 3">
    <name type="scientific">Cylindrobasidium torrendii FP15055 ss-10</name>
    <dbReference type="NCBI Taxonomy" id="1314674"/>
    <lineage>
        <taxon>Eukaryota</taxon>
        <taxon>Fungi</taxon>
        <taxon>Dikarya</taxon>
        <taxon>Basidiomycota</taxon>
        <taxon>Agaricomycotina</taxon>
        <taxon>Agaricomycetes</taxon>
        <taxon>Agaricomycetidae</taxon>
        <taxon>Agaricales</taxon>
        <taxon>Marasmiineae</taxon>
        <taxon>Physalacriaceae</taxon>
        <taxon>Cylindrobasidium</taxon>
    </lineage>
</organism>
<accession>A0A0D7B8R2</accession>
<dbReference type="Gene3D" id="3.20.20.140">
    <property type="entry name" value="Metal-dependent hydrolases"/>
    <property type="match status" value="1"/>
</dbReference>
<keyword evidence="3" id="KW-1185">Reference proteome</keyword>